<evidence type="ECO:0000313" key="8">
    <source>
        <dbReference type="EMBL" id="KAK2170540.1"/>
    </source>
</evidence>
<keyword evidence="2 5" id="KW-0158">Chromosome</keyword>
<dbReference type="InterPro" id="IPR009057">
    <property type="entry name" value="Homeodomain-like_sf"/>
</dbReference>
<keyword evidence="4 5" id="KW-0539">Nucleus</keyword>
<proteinExistence type="inferred from homology"/>
<dbReference type="GO" id="GO:0006355">
    <property type="term" value="P:regulation of DNA-templated transcription"/>
    <property type="evidence" value="ECO:0007669"/>
    <property type="project" value="UniProtKB-UniRule"/>
</dbReference>
<dbReference type="Gene3D" id="1.10.10.60">
    <property type="entry name" value="Homeodomain-like"/>
    <property type="match status" value="1"/>
</dbReference>
<dbReference type="GO" id="GO:0010833">
    <property type="term" value="P:telomere maintenance via telomere lengthening"/>
    <property type="evidence" value="ECO:0007669"/>
    <property type="project" value="UniProtKB-UniRule"/>
</dbReference>
<evidence type="ECO:0000256" key="2">
    <source>
        <dbReference type="ARBA" id="ARBA00022454"/>
    </source>
</evidence>
<evidence type="ECO:0000256" key="5">
    <source>
        <dbReference type="RuleBase" id="RU367107"/>
    </source>
</evidence>
<feature type="compositionally biased region" description="Polar residues" evidence="6">
    <location>
        <begin position="297"/>
        <end position="312"/>
    </location>
</feature>
<evidence type="ECO:0000259" key="7">
    <source>
        <dbReference type="PROSITE" id="PS50172"/>
    </source>
</evidence>
<dbReference type="EMBL" id="JAODUP010000002">
    <property type="protein sequence ID" value="KAK2170540.1"/>
    <property type="molecule type" value="Genomic_DNA"/>
</dbReference>
<keyword evidence="3 5" id="KW-0779">Telomere</keyword>
<feature type="region of interest" description="Disordered" evidence="6">
    <location>
        <begin position="297"/>
        <end position="414"/>
    </location>
</feature>
<sequence>MMERSKVADEFRDVNFISILSVGSTESFIMQQELFYIQYIIIGTPIVQFVASIQVEGADSICIFKAIAQKGLGYLDILQTLASSKLHGGGILSVKASNNENMIRLVHPGAKVYSEGCVKSSYIMECVEQNRLLNLDDYRLAKDEVYESDSDDLLLHEAHSSHIIKGQLKDKCGRKKYLLSEDMNILRYLINERVCDDARGNEIWKTMGLLKITSHTWQSMRDRYLKYILPNLHTYDLTFREKAMLTGAPVEPPGKQHAFPNKAHETDEENNRINESSGKAKVSYDDLDNALLQAATVSQSHSLEQQQTSPHKQASLRKKSPTKCSSVSKLVTSSQTDLTLDTDEQRLSGLHLRSQDEPKKSLDQSLDGDDSSSAVSPQLFRDSADFTEQNLDKPSPSKTKRQSDDSFSDLDGNNVDGIINRKRLRKRHKQKNDDREKVMPVVNPILRQESILLSSYVVWRNDLLIHTMLLDGFILLESFVTPAGISMGVKLRTDPQWVQEFRTTNLLYLPTC</sequence>
<evidence type="ECO:0000256" key="6">
    <source>
        <dbReference type="SAM" id="MobiDB-lite"/>
    </source>
</evidence>
<comment type="subcellular location">
    <subcellularLocation>
        <location evidence="5">Nucleus</location>
    </subcellularLocation>
    <subcellularLocation>
        <location evidence="5">Chromosome</location>
        <location evidence="5">Telomere</location>
    </subcellularLocation>
</comment>
<keyword evidence="5" id="KW-0010">Activator</keyword>
<keyword evidence="5" id="KW-0804">Transcription</keyword>
<dbReference type="InterPro" id="IPR015010">
    <property type="entry name" value="TERF2IP_Myb"/>
</dbReference>
<dbReference type="Pfam" id="PF08914">
    <property type="entry name" value="Myb_Rap1"/>
    <property type="match status" value="1"/>
</dbReference>
<dbReference type="CDD" id="cd11655">
    <property type="entry name" value="rap1_myb-like"/>
    <property type="match status" value="1"/>
</dbReference>
<feature type="compositionally biased region" description="Basic and acidic residues" evidence="6">
    <location>
        <begin position="353"/>
        <end position="362"/>
    </location>
</feature>
<feature type="domain" description="BRCT" evidence="7">
    <location>
        <begin position="118"/>
        <end position="140"/>
    </location>
</feature>
<comment type="similarity">
    <text evidence="1 5">Belongs to the RAP1 family.</text>
</comment>
<evidence type="ECO:0000256" key="3">
    <source>
        <dbReference type="ARBA" id="ARBA00022895"/>
    </source>
</evidence>
<name>A0AAD9KG89_9ANNE</name>
<dbReference type="Proteomes" id="UP001208570">
    <property type="component" value="Unassembled WGS sequence"/>
</dbReference>
<gene>
    <name evidence="8" type="ORF">LSH36_2g06018</name>
</gene>
<reference evidence="8" key="1">
    <citation type="journal article" date="2023" name="Mol. Biol. Evol.">
        <title>Third-Generation Sequencing Reveals the Adaptive Role of the Epigenome in Three Deep-Sea Polychaetes.</title>
        <authorList>
            <person name="Perez M."/>
            <person name="Aroh O."/>
            <person name="Sun Y."/>
            <person name="Lan Y."/>
            <person name="Juniper S.K."/>
            <person name="Young C.R."/>
            <person name="Angers B."/>
            <person name="Qian P.Y."/>
        </authorList>
    </citation>
    <scope>NUCLEOTIDE SEQUENCE</scope>
    <source>
        <strain evidence="8">P08H-3</strain>
    </source>
</reference>
<comment type="function">
    <text evidence="5">Acts both as a regulator of telomere function and as a transcription regulator. Involved in the regulation of telomere length and protection as a component of the shelterin complex (telosome). Does not bind DNA directly: recruited to telomeric double-stranded 5'-TTAGGG-3' repeats via its interaction with terf2. Independently of its function in telomeres, also acts as a transcription regulator: recruited to extratelomeric 5'-TTAGGG-3' sites via its association with terf2 or other factors, and regulates gene expression.</text>
</comment>
<accession>A0AAD9KG89</accession>
<protein>
    <recommendedName>
        <fullName evidence="5">Telomeric repeat-binding factor 2-interacting protein 1</fullName>
        <shortName evidence="5">TERF2-interacting telomeric protein 1</shortName>
    </recommendedName>
    <alternativeName>
        <fullName evidence="5">Repressor/activator protein 1 homolog</fullName>
    </alternativeName>
</protein>
<evidence type="ECO:0000256" key="1">
    <source>
        <dbReference type="ARBA" id="ARBA00010467"/>
    </source>
</evidence>
<dbReference type="AlphaFoldDB" id="A0AAD9KG89"/>
<dbReference type="InterPro" id="IPR001357">
    <property type="entry name" value="BRCT_dom"/>
</dbReference>
<organism evidence="8 9">
    <name type="scientific">Paralvinella palmiformis</name>
    <dbReference type="NCBI Taxonomy" id="53620"/>
    <lineage>
        <taxon>Eukaryota</taxon>
        <taxon>Metazoa</taxon>
        <taxon>Spiralia</taxon>
        <taxon>Lophotrochozoa</taxon>
        <taxon>Annelida</taxon>
        <taxon>Polychaeta</taxon>
        <taxon>Sedentaria</taxon>
        <taxon>Canalipalpata</taxon>
        <taxon>Terebellida</taxon>
        <taxon>Terebelliformia</taxon>
        <taxon>Alvinellidae</taxon>
        <taxon>Paralvinella</taxon>
    </lineage>
</organism>
<dbReference type="GO" id="GO:0070187">
    <property type="term" value="C:shelterin complex"/>
    <property type="evidence" value="ECO:0007669"/>
    <property type="project" value="TreeGrafter"/>
</dbReference>
<keyword evidence="5" id="KW-0805">Transcription regulation</keyword>
<comment type="subunit">
    <text evidence="5">Homodimer.</text>
</comment>
<dbReference type="GO" id="GO:0042162">
    <property type="term" value="F:telomeric DNA binding"/>
    <property type="evidence" value="ECO:0007669"/>
    <property type="project" value="TreeGrafter"/>
</dbReference>
<feature type="region of interest" description="Disordered" evidence="6">
    <location>
        <begin position="247"/>
        <end position="279"/>
    </location>
</feature>
<evidence type="ECO:0000256" key="4">
    <source>
        <dbReference type="ARBA" id="ARBA00023242"/>
    </source>
</evidence>
<evidence type="ECO:0000313" key="9">
    <source>
        <dbReference type="Proteomes" id="UP001208570"/>
    </source>
</evidence>
<keyword evidence="9" id="KW-1185">Reference proteome</keyword>
<dbReference type="PANTHER" id="PTHR16466:SF6">
    <property type="entry name" value="TELOMERIC REPEAT-BINDING FACTOR 2-INTERACTING PROTEIN 1"/>
    <property type="match status" value="1"/>
</dbReference>
<dbReference type="GO" id="GO:0031848">
    <property type="term" value="P:protection from non-homologous end joining at telomere"/>
    <property type="evidence" value="ECO:0007669"/>
    <property type="project" value="TreeGrafter"/>
</dbReference>
<dbReference type="SUPFAM" id="SSF46689">
    <property type="entry name" value="Homeodomain-like"/>
    <property type="match status" value="1"/>
</dbReference>
<dbReference type="InterPro" id="IPR039595">
    <property type="entry name" value="TE2IP/Rap1"/>
</dbReference>
<dbReference type="PROSITE" id="PS50172">
    <property type="entry name" value="BRCT"/>
    <property type="match status" value="1"/>
</dbReference>
<comment type="caution">
    <text evidence="8">The sequence shown here is derived from an EMBL/GenBank/DDBJ whole genome shotgun (WGS) entry which is preliminary data.</text>
</comment>
<feature type="compositionally biased region" description="Polar residues" evidence="6">
    <location>
        <begin position="322"/>
        <end position="335"/>
    </location>
</feature>
<dbReference type="PANTHER" id="PTHR16466">
    <property type="entry name" value="TELOMERE REPEAT-BINDING FACTOR 2-INTERACTING PROTEIN 1"/>
    <property type="match status" value="1"/>
</dbReference>
<feature type="compositionally biased region" description="Basic and acidic residues" evidence="6">
    <location>
        <begin position="262"/>
        <end position="272"/>
    </location>
</feature>